<evidence type="ECO:0000256" key="6">
    <source>
        <dbReference type="SAM" id="Phobius"/>
    </source>
</evidence>
<dbReference type="Pfam" id="PF13519">
    <property type="entry name" value="VWA_2"/>
    <property type="match status" value="1"/>
</dbReference>
<feature type="chain" id="PRO_5030867975" evidence="7">
    <location>
        <begin position="32"/>
        <end position="648"/>
    </location>
</feature>
<evidence type="ECO:0000256" key="3">
    <source>
        <dbReference type="ARBA" id="ARBA00022692"/>
    </source>
</evidence>
<evidence type="ECO:0000256" key="2">
    <source>
        <dbReference type="ARBA" id="ARBA00022475"/>
    </source>
</evidence>
<dbReference type="Proteomes" id="UP000544110">
    <property type="component" value="Unassembled WGS sequence"/>
</dbReference>
<dbReference type="Gene3D" id="3.40.50.410">
    <property type="entry name" value="von Willebrand factor, type A domain"/>
    <property type="match status" value="1"/>
</dbReference>
<dbReference type="InterPro" id="IPR018076">
    <property type="entry name" value="T2SS_GspF_dom"/>
</dbReference>
<keyword evidence="2" id="KW-1003">Cell membrane</keyword>
<dbReference type="SUPFAM" id="SSF53300">
    <property type="entry name" value="vWA-like"/>
    <property type="match status" value="1"/>
</dbReference>
<dbReference type="RefSeq" id="WP_179518568.1">
    <property type="nucleotide sequence ID" value="NZ_JACCAC010000001.1"/>
</dbReference>
<feature type="transmembrane region" description="Helical" evidence="6">
    <location>
        <begin position="325"/>
        <end position="345"/>
    </location>
</feature>
<feature type="transmembrane region" description="Helical" evidence="6">
    <location>
        <begin position="421"/>
        <end position="439"/>
    </location>
</feature>
<comment type="caution">
    <text evidence="9">The sequence shown here is derived from an EMBL/GenBank/DDBJ whole genome shotgun (WGS) entry which is preliminary data.</text>
</comment>
<evidence type="ECO:0000313" key="9">
    <source>
        <dbReference type="EMBL" id="NYG56291.1"/>
    </source>
</evidence>
<dbReference type="PANTHER" id="PTHR35007:SF1">
    <property type="entry name" value="PILUS ASSEMBLY PROTEIN"/>
    <property type="match status" value="1"/>
</dbReference>
<dbReference type="PROSITE" id="PS50234">
    <property type="entry name" value="VWFA"/>
    <property type="match status" value="1"/>
</dbReference>
<feature type="transmembrane region" description="Helical" evidence="6">
    <location>
        <begin position="445"/>
        <end position="464"/>
    </location>
</feature>
<dbReference type="Pfam" id="PF00482">
    <property type="entry name" value="T2SSF"/>
    <property type="match status" value="1"/>
</dbReference>
<name>A0A7Y9UNC1_9ACTN</name>
<dbReference type="CDD" id="cd00198">
    <property type="entry name" value="vWFA"/>
    <property type="match status" value="1"/>
</dbReference>
<dbReference type="AlphaFoldDB" id="A0A7Y9UNC1"/>
<dbReference type="Gene3D" id="1.20.81.30">
    <property type="entry name" value="Type II secretion system (T2SS), domain F"/>
    <property type="match status" value="1"/>
</dbReference>
<proteinExistence type="predicted"/>
<feature type="domain" description="VWFA" evidence="8">
    <location>
        <begin position="96"/>
        <end position="271"/>
    </location>
</feature>
<dbReference type="InterPro" id="IPR002035">
    <property type="entry name" value="VWF_A"/>
</dbReference>
<evidence type="ECO:0000256" key="1">
    <source>
        <dbReference type="ARBA" id="ARBA00004651"/>
    </source>
</evidence>
<feature type="signal peptide" evidence="7">
    <location>
        <begin position="1"/>
        <end position="31"/>
    </location>
</feature>
<dbReference type="SMART" id="SM00327">
    <property type="entry name" value="VWA"/>
    <property type="match status" value="1"/>
</dbReference>
<dbReference type="PANTHER" id="PTHR35007">
    <property type="entry name" value="INTEGRAL MEMBRANE PROTEIN-RELATED"/>
    <property type="match status" value="1"/>
</dbReference>
<gene>
    <name evidence="9" type="ORF">BJ989_002595</name>
</gene>
<keyword evidence="7" id="KW-0732">Signal</keyword>
<evidence type="ECO:0000313" key="10">
    <source>
        <dbReference type="Proteomes" id="UP000544110"/>
    </source>
</evidence>
<dbReference type="EMBL" id="JACCAC010000001">
    <property type="protein sequence ID" value="NYG56291.1"/>
    <property type="molecule type" value="Genomic_DNA"/>
</dbReference>
<evidence type="ECO:0000256" key="5">
    <source>
        <dbReference type="ARBA" id="ARBA00023136"/>
    </source>
</evidence>
<keyword evidence="4 6" id="KW-1133">Transmembrane helix</keyword>
<reference evidence="9 10" key="1">
    <citation type="submission" date="2020-07" db="EMBL/GenBank/DDBJ databases">
        <title>Sequencing the genomes of 1000 actinobacteria strains.</title>
        <authorList>
            <person name="Klenk H.-P."/>
        </authorList>
    </citation>
    <scope>NUCLEOTIDE SEQUENCE [LARGE SCALE GENOMIC DNA]</scope>
    <source>
        <strain evidence="9 10">DSM 24552</strain>
    </source>
</reference>
<evidence type="ECO:0000259" key="8">
    <source>
        <dbReference type="PROSITE" id="PS50234"/>
    </source>
</evidence>
<feature type="transmembrane region" description="Helical" evidence="6">
    <location>
        <begin position="589"/>
        <end position="609"/>
    </location>
</feature>
<sequence length="648" mass="66185">MAAGSRPLAGPVALLAAVAALALGLAPAAHAGGLGAGGTGGAQVTYVEATEAGLRILVEVPEGAAVDLDAVSVAVDGRNAPATAEPTGDGAVVERTTVLAVDTSLSMRGARFAAAKAAATTYLDAAPADVAVGIVTFDSDVEEALAPTTDRDAARAVVAGLSLSRETLLHDGVVQAVASLGDEGARSVLVLSDGADTSDTPVADVTAAISEADVRVDVVALDESADEAGSLTAVVEAGGGQLVQADPAALRAALVDQAEALGRQVLVTAAVPASVTAAEASIVVDLPTAAGRSLTAEAYAAIEGAGSPAVAIAREAAGLTVPRPLMYVGVVALGLGLGLLLVLLVPRRATVTDAAEERLSRWSAGARSGPAEEARPRVDTEAALSQAKDAAASVLRRNRGLELRIAKRLEAAGSGIKPAEWLLLQLGVFLLAGLVGLLLGGGSLVVGLVAMLLGALGPWLWLGIKRTKRVNAFNAALPDTLSLMSGSLSAGLSLAQSVDTIVREGTEPVASEFKRVLVETRLGVSLEDALEGVTERFESKDFGWVVMAIRIQRQVGGNLAELLDTVAATMREREYLRRQVRTLSAEGRLSMYVLGGLPPLFVFYLVLTQGDYVAPLFTEPLGWLMLATAGVLLGVGMLWMSRIVKVEV</sequence>
<keyword evidence="10" id="KW-1185">Reference proteome</keyword>
<dbReference type="InterPro" id="IPR042094">
    <property type="entry name" value="T2SS_GspF_sf"/>
</dbReference>
<organism evidence="9 10">
    <name type="scientific">Nocardioides perillae</name>
    <dbReference type="NCBI Taxonomy" id="1119534"/>
    <lineage>
        <taxon>Bacteria</taxon>
        <taxon>Bacillati</taxon>
        <taxon>Actinomycetota</taxon>
        <taxon>Actinomycetes</taxon>
        <taxon>Propionibacteriales</taxon>
        <taxon>Nocardioidaceae</taxon>
        <taxon>Nocardioides</taxon>
    </lineage>
</organism>
<dbReference type="GO" id="GO:0005886">
    <property type="term" value="C:plasma membrane"/>
    <property type="evidence" value="ECO:0007669"/>
    <property type="project" value="UniProtKB-SubCell"/>
</dbReference>
<keyword evidence="5 6" id="KW-0472">Membrane</keyword>
<keyword evidence="3 6" id="KW-0812">Transmembrane</keyword>
<feature type="transmembrane region" description="Helical" evidence="6">
    <location>
        <begin position="621"/>
        <end position="640"/>
    </location>
</feature>
<accession>A0A7Y9UNC1</accession>
<comment type="subcellular location">
    <subcellularLocation>
        <location evidence="1">Cell membrane</location>
        <topology evidence="1">Multi-pass membrane protein</topology>
    </subcellularLocation>
</comment>
<evidence type="ECO:0000256" key="4">
    <source>
        <dbReference type="ARBA" id="ARBA00022989"/>
    </source>
</evidence>
<protein>
    <submittedName>
        <fullName evidence="9">Tight adherence protein B</fullName>
    </submittedName>
</protein>
<evidence type="ECO:0000256" key="7">
    <source>
        <dbReference type="SAM" id="SignalP"/>
    </source>
</evidence>
<dbReference type="InterPro" id="IPR036465">
    <property type="entry name" value="vWFA_dom_sf"/>
</dbReference>